<accession>A3DEI3</accession>
<reference evidence="1 2" key="2">
    <citation type="journal article" date="2013" name="Biotechnol. Biofuels">
        <title>Global transcriptome analysis of Clostridium thermocellum ATCC 27405 during growth on dilute acid pretreated Populus and switchgrass.</title>
        <authorList>
            <person name="Wilson C.M."/>
            <person name="Rodriguez M.Jr."/>
            <person name="Johnson C.M."/>
            <person name="Martin S.L."/>
            <person name="Chu T.M."/>
            <person name="Wolfinger R.D."/>
            <person name="Hauser L.J."/>
            <person name="Land M.L."/>
            <person name="Klingeman D.M."/>
            <person name="Syed M.H."/>
            <person name="Ragauskas A.J."/>
            <person name="Tschaplinski T.J."/>
            <person name="Mielenz J.R."/>
            <person name="Brown S.D."/>
        </authorList>
    </citation>
    <scope>NUCLEOTIDE SEQUENCE [LARGE SCALE GENOMIC DNA]</scope>
    <source>
        <strain evidence="2">ATCC 27405 / DSM 1237 / JCM 9322 / NBRC 103400 / NCIMB 10682 / NRRL B-4536 / VPI 7372</strain>
    </source>
</reference>
<dbReference type="EMBL" id="CP000568">
    <property type="protein sequence ID" value="ABN52362.1"/>
    <property type="molecule type" value="Genomic_DNA"/>
</dbReference>
<organism evidence="1 2">
    <name type="scientific">Acetivibrio thermocellus (strain ATCC 27405 / DSM 1237 / JCM 9322 / NBRC 103400 / NCIMB 10682 / NRRL B-4536 / VPI 7372)</name>
    <name type="common">Clostridium thermocellum</name>
    <dbReference type="NCBI Taxonomy" id="203119"/>
    <lineage>
        <taxon>Bacteria</taxon>
        <taxon>Bacillati</taxon>
        <taxon>Bacillota</taxon>
        <taxon>Clostridia</taxon>
        <taxon>Eubacteriales</taxon>
        <taxon>Oscillospiraceae</taxon>
        <taxon>Acetivibrio</taxon>
    </lineage>
</organism>
<gene>
    <name evidence="1" type="ordered locus">Cthe_1130</name>
</gene>
<dbReference type="HOGENOM" id="CLU_2328758_0_0_9"/>
<sequence>MVDVINLEVFRIELNYLQQVIKGIIGDKASRELGEAIELLVLCFLNPKNYNTFCLSNLQTIEQYLNQIQNKIEPSKYQLLLNNIPTIKTFLEKVKLEMSIS</sequence>
<name>A3DEI3_ACET2</name>
<dbReference type="Proteomes" id="UP000002145">
    <property type="component" value="Chromosome"/>
</dbReference>
<protein>
    <submittedName>
        <fullName evidence="1">Uncharacterized protein</fullName>
    </submittedName>
</protein>
<dbReference type="KEGG" id="cth:Cthe_1130"/>
<dbReference type="AlphaFoldDB" id="A3DEI3"/>
<keyword evidence="2" id="KW-1185">Reference proteome</keyword>
<evidence type="ECO:0000313" key="2">
    <source>
        <dbReference type="Proteomes" id="UP000002145"/>
    </source>
</evidence>
<evidence type="ECO:0000313" key="1">
    <source>
        <dbReference type="EMBL" id="ABN52362.1"/>
    </source>
</evidence>
<proteinExistence type="predicted"/>
<reference evidence="2" key="1">
    <citation type="submission" date="2007-02" db="EMBL/GenBank/DDBJ databases">
        <title>Complete sequence of Clostridium thermocellum ATCC 27405.</title>
        <authorList>
            <consortium name="US DOE Joint Genome Institute"/>
            <person name="Copeland A."/>
            <person name="Lucas S."/>
            <person name="Lapidus A."/>
            <person name="Barry K."/>
            <person name="Detter J.C."/>
            <person name="Glavina del Rio T."/>
            <person name="Hammon N."/>
            <person name="Israni S."/>
            <person name="Dalin E."/>
            <person name="Tice H."/>
            <person name="Pitluck S."/>
            <person name="Chertkov O."/>
            <person name="Brettin T."/>
            <person name="Bruce D."/>
            <person name="Han C."/>
            <person name="Tapia R."/>
            <person name="Gilna P."/>
            <person name="Schmutz J."/>
            <person name="Larimer F."/>
            <person name="Land M."/>
            <person name="Hauser L."/>
            <person name="Kyrpides N."/>
            <person name="Mikhailova N."/>
            <person name="Wu J.H.D."/>
            <person name="Newcomb M."/>
            <person name="Richardson P."/>
        </authorList>
    </citation>
    <scope>NUCLEOTIDE SEQUENCE [LARGE SCALE GENOMIC DNA]</scope>
    <source>
        <strain evidence="2">ATCC 27405 / DSM 1237 / JCM 9322 / NBRC 103400 / NCIMB 10682 / NRRL B-4536 / VPI 7372</strain>
    </source>
</reference>